<keyword evidence="1" id="KW-1133">Transmembrane helix</keyword>
<protein>
    <submittedName>
        <fullName evidence="2">Uncharacterized protein</fullName>
    </submittedName>
</protein>
<organism evidence="2">
    <name type="scientific">Anguilla anguilla</name>
    <name type="common">European freshwater eel</name>
    <name type="synonym">Muraena anguilla</name>
    <dbReference type="NCBI Taxonomy" id="7936"/>
    <lineage>
        <taxon>Eukaryota</taxon>
        <taxon>Metazoa</taxon>
        <taxon>Chordata</taxon>
        <taxon>Craniata</taxon>
        <taxon>Vertebrata</taxon>
        <taxon>Euteleostomi</taxon>
        <taxon>Actinopterygii</taxon>
        <taxon>Neopterygii</taxon>
        <taxon>Teleostei</taxon>
        <taxon>Anguilliformes</taxon>
        <taxon>Anguillidae</taxon>
        <taxon>Anguilla</taxon>
    </lineage>
</organism>
<proteinExistence type="predicted"/>
<reference evidence="2" key="2">
    <citation type="journal article" date="2015" name="Fish Shellfish Immunol.">
        <title>Early steps in the European eel (Anguilla anguilla)-Vibrio vulnificus interaction in the gills: Role of the RtxA13 toxin.</title>
        <authorList>
            <person name="Callol A."/>
            <person name="Pajuelo D."/>
            <person name="Ebbesson L."/>
            <person name="Teles M."/>
            <person name="MacKenzie S."/>
            <person name="Amaro C."/>
        </authorList>
    </citation>
    <scope>NUCLEOTIDE SEQUENCE</scope>
</reference>
<dbReference type="EMBL" id="GBXM01105091">
    <property type="protein sequence ID" value="JAH03486.1"/>
    <property type="molecule type" value="Transcribed_RNA"/>
</dbReference>
<evidence type="ECO:0000256" key="1">
    <source>
        <dbReference type="SAM" id="Phobius"/>
    </source>
</evidence>
<keyword evidence="1" id="KW-0472">Membrane</keyword>
<accession>A0A0E9PFU3</accession>
<keyword evidence="1" id="KW-0812">Transmembrane</keyword>
<evidence type="ECO:0000313" key="2">
    <source>
        <dbReference type="EMBL" id="JAH03486.1"/>
    </source>
</evidence>
<name>A0A0E9PFU3_ANGAN</name>
<reference evidence="2" key="1">
    <citation type="submission" date="2014-11" db="EMBL/GenBank/DDBJ databases">
        <authorList>
            <person name="Amaro Gonzalez C."/>
        </authorList>
    </citation>
    <scope>NUCLEOTIDE SEQUENCE</scope>
</reference>
<sequence length="38" mass="4685">MWCHHCRMLYMIDICPALAVSVHLYLIHDFYIRFFILV</sequence>
<feature type="transmembrane region" description="Helical" evidence="1">
    <location>
        <begin position="9"/>
        <end position="28"/>
    </location>
</feature>
<dbReference type="AlphaFoldDB" id="A0A0E9PFU3"/>